<evidence type="ECO:0000256" key="1">
    <source>
        <dbReference type="SAM" id="MobiDB-lite"/>
    </source>
</evidence>
<reference evidence="2" key="1">
    <citation type="journal article" date="2021" name="Nat. Commun.">
        <title>Genetic determinants of endophytism in the Arabidopsis root mycobiome.</title>
        <authorList>
            <person name="Mesny F."/>
            <person name="Miyauchi S."/>
            <person name="Thiergart T."/>
            <person name="Pickel B."/>
            <person name="Atanasova L."/>
            <person name="Karlsson M."/>
            <person name="Huettel B."/>
            <person name="Barry K.W."/>
            <person name="Haridas S."/>
            <person name="Chen C."/>
            <person name="Bauer D."/>
            <person name="Andreopoulos W."/>
            <person name="Pangilinan J."/>
            <person name="LaButti K."/>
            <person name="Riley R."/>
            <person name="Lipzen A."/>
            <person name="Clum A."/>
            <person name="Drula E."/>
            <person name="Henrissat B."/>
            <person name="Kohler A."/>
            <person name="Grigoriev I.V."/>
            <person name="Martin F.M."/>
            <person name="Hacquard S."/>
        </authorList>
    </citation>
    <scope>NUCLEOTIDE SEQUENCE</scope>
    <source>
        <strain evidence="2">MPI-SDFR-AT-0117</strain>
    </source>
</reference>
<feature type="region of interest" description="Disordered" evidence="1">
    <location>
        <begin position="204"/>
        <end position="225"/>
    </location>
</feature>
<dbReference type="EMBL" id="JAGSXJ010000003">
    <property type="protein sequence ID" value="KAH6694143.1"/>
    <property type="molecule type" value="Genomic_DNA"/>
</dbReference>
<accession>A0A9P8VK19</accession>
<keyword evidence="3" id="KW-1185">Reference proteome</keyword>
<evidence type="ECO:0000313" key="2">
    <source>
        <dbReference type="EMBL" id="KAH6694143.1"/>
    </source>
</evidence>
<proteinExistence type="predicted"/>
<evidence type="ECO:0000313" key="3">
    <source>
        <dbReference type="Proteomes" id="UP000770015"/>
    </source>
</evidence>
<name>A0A9P8VK19_9PEZI</name>
<organism evidence="2 3">
    <name type="scientific">Plectosphaerella plurivora</name>
    <dbReference type="NCBI Taxonomy" id="936078"/>
    <lineage>
        <taxon>Eukaryota</taxon>
        <taxon>Fungi</taxon>
        <taxon>Dikarya</taxon>
        <taxon>Ascomycota</taxon>
        <taxon>Pezizomycotina</taxon>
        <taxon>Sordariomycetes</taxon>
        <taxon>Hypocreomycetidae</taxon>
        <taxon>Glomerellales</taxon>
        <taxon>Plectosphaerellaceae</taxon>
        <taxon>Plectosphaerella</taxon>
    </lineage>
</organism>
<dbReference type="AlphaFoldDB" id="A0A9P8VK19"/>
<dbReference type="Proteomes" id="UP000770015">
    <property type="component" value="Unassembled WGS sequence"/>
</dbReference>
<comment type="caution">
    <text evidence="2">The sequence shown here is derived from an EMBL/GenBank/DDBJ whole genome shotgun (WGS) entry which is preliminary data.</text>
</comment>
<gene>
    <name evidence="2" type="ORF">F5X68DRAFT_49258</name>
</gene>
<sequence length="260" mass="28693">MARALLRRNGYSFSESGFDGYKLMVENAVSCGHVTRASEKPVRHNWARVMFAERLRPGQQPQKTRQKYRKHHDTQVLGAFMIKLKYRAASTMPSYPHTPKGLNRPHAITWAACCFKGRWKNPPLHLPSKAPMVPLVAIHPAGPRATAAQRPNFGGGRAVQSAARWGRLPASVHFWYSVRCSTSAPPSLDAQVCPLCLSSGKTPINRSNRNTRPKKRSAPKEASNTLLGRRAIDINAGKEAMGEVACCCRGRGSRAATTKK</sequence>
<protein>
    <submittedName>
        <fullName evidence="2">Uncharacterized protein</fullName>
    </submittedName>
</protein>